<gene>
    <name evidence="1" type="ORF">UFOPK4098_00242</name>
</gene>
<organism evidence="1">
    <name type="scientific">freshwater metagenome</name>
    <dbReference type="NCBI Taxonomy" id="449393"/>
    <lineage>
        <taxon>unclassified sequences</taxon>
        <taxon>metagenomes</taxon>
        <taxon>ecological metagenomes</taxon>
    </lineage>
</organism>
<name>A0A6J7Q6U6_9ZZZZ</name>
<accession>A0A6J7Q6U6</accession>
<sequence length="236" mass="25843">MTPSLLKRKAWFVALLLVVASCGGASSASTTTTLPPKIYKVGDIGPGGGIVFFKARAPFICDDNDGLNKNRCSYLEVAPEDVQSQGVRIAQTWTCWDFIGGTSTDIGTGEINTDKILDGCKKPNSPAHLARSYTTTVSGTTYNDWFLPSRDETELLCLRFANDPNSVYAAQGWWTKTQIGGCRGNYTPTGGFTGGAYWTSSEYAGSYGWHLHLYCGVFDHHLDKYYASWVRAVRAF</sequence>
<dbReference type="EMBL" id="CAFBPN010000005">
    <property type="protein sequence ID" value="CAB5010232.1"/>
    <property type="molecule type" value="Genomic_DNA"/>
</dbReference>
<evidence type="ECO:0000313" key="1">
    <source>
        <dbReference type="EMBL" id="CAB5010232.1"/>
    </source>
</evidence>
<dbReference type="PROSITE" id="PS51257">
    <property type="entry name" value="PROKAR_LIPOPROTEIN"/>
    <property type="match status" value="1"/>
</dbReference>
<protein>
    <submittedName>
        <fullName evidence="1">Unannotated protein</fullName>
    </submittedName>
</protein>
<reference evidence="1" key="1">
    <citation type="submission" date="2020-05" db="EMBL/GenBank/DDBJ databases">
        <authorList>
            <person name="Chiriac C."/>
            <person name="Salcher M."/>
            <person name="Ghai R."/>
            <person name="Kavagutti S V."/>
        </authorList>
    </citation>
    <scope>NUCLEOTIDE SEQUENCE</scope>
</reference>
<dbReference type="AlphaFoldDB" id="A0A6J7Q6U6"/>
<proteinExistence type="predicted"/>